<evidence type="ECO:0000256" key="15">
    <source>
        <dbReference type="RuleBase" id="RU000461"/>
    </source>
</evidence>
<dbReference type="Proteomes" id="UP001159042">
    <property type="component" value="Unassembled WGS sequence"/>
</dbReference>
<dbReference type="SUPFAM" id="SSF48264">
    <property type="entry name" value="Cytochrome P450"/>
    <property type="match status" value="1"/>
</dbReference>
<dbReference type="InterPro" id="IPR050196">
    <property type="entry name" value="Cytochrome_P450_Monoox"/>
</dbReference>
<dbReference type="GO" id="GO:0004497">
    <property type="term" value="F:monooxygenase activity"/>
    <property type="evidence" value="ECO:0007669"/>
    <property type="project" value="UniProtKB-KW"/>
</dbReference>
<evidence type="ECO:0000256" key="10">
    <source>
        <dbReference type="ARBA" id="ARBA00023002"/>
    </source>
</evidence>
<dbReference type="PRINTS" id="PR00385">
    <property type="entry name" value="P450"/>
</dbReference>
<dbReference type="GO" id="GO:0005789">
    <property type="term" value="C:endoplasmic reticulum membrane"/>
    <property type="evidence" value="ECO:0007669"/>
    <property type="project" value="UniProtKB-SubCell"/>
</dbReference>
<evidence type="ECO:0000256" key="14">
    <source>
        <dbReference type="PIRSR" id="PIRSR602403-1"/>
    </source>
</evidence>
<keyword evidence="7 14" id="KW-0479">Metal-binding</keyword>
<sequence length="201" mass="23215">MGHDTTAAAICYTLMTLANEGNIQYLFNDFKDKLVEEIKNILSDSYKLPTYTDLKSMKFMERCIKECLRLYPSVPLIGRVAGEDIKTHSGYTIPKGCNINILIYDIHRSSQYWEDPEKFDPDRFLPENIAKRHPFAYLPFSAGSRNCIGQKFAMLEIKAALCGILRKFKLKPIDTPDTIRFRSDMTLRSDGEIRVKFEIRN</sequence>
<evidence type="ECO:0000256" key="12">
    <source>
        <dbReference type="ARBA" id="ARBA00023033"/>
    </source>
</evidence>
<dbReference type="Gene3D" id="1.10.630.10">
    <property type="entry name" value="Cytochrome P450"/>
    <property type="match status" value="1"/>
</dbReference>
<evidence type="ECO:0000256" key="5">
    <source>
        <dbReference type="ARBA" id="ARBA00010617"/>
    </source>
</evidence>
<evidence type="ECO:0000256" key="6">
    <source>
        <dbReference type="ARBA" id="ARBA00022617"/>
    </source>
</evidence>
<evidence type="ECO:0008006" key="18">
    <source>
        <dbReference type="Google" id="ProtNLM"/>
    </source>
</evidence>
<dbReference type="EMBL" id="JANEYG010000058">
    <property type="protein sequence ID" value="KAJ8915089.1"/>
    <property type="molecule type" value="Genomic_DNA"/>
</dbReference>
<evidence type="ECO:0000256" key="11">
    <source>
        <dbReference type="ARBA" id="ARBA00023004"/>
    </source>
</evidence>
<gene>
    <name evidence="16" type="ORF">NQ315_014344</name>
</gene>
<dbReference type="AlphaFoldDB" id="A0AAV8VLT6"/>
<comment type="similarity">
    <text evidence="5 15">Belongs to the cytochrome P450 family.</text>
</comment>
<dbReference type="PRINTS" id="PR00465">
    <property type="entry name" value="EP450IV"/>
</dbReference>
<comment type="function">
    <text evidence="2">May be involved in the metabolism of insect hormones and in the breakdown of synthetic insecticides.</text>
</comment>
<feature type="binding site" description="axial binding residue" evidence="14">
    <location>
        <position position="147"/>
    </location>
    <ligand>
        <name>heme</name>
        <dbReference type="ChEBI" id="CHEBI:30413"/>
    </ligand>
    <ligandPart>
        <name>Fe</name>
        <dbReference type="ChEBI" id="CHEBI:18248"/>
    </ligandPart>
</feature>
<comment type="subcellular location">
    <subcellularLocation>
        <location evidence="4">Endoplasmic reticulum membrane</location>
        <topology evidence="4">Peripheral membrane protein</topology>
    </subcellularLocation>
    <subcellularLocation>
        <location evidence="3">Microsome membrane</location>
        <topology evidence="3">Peripheral membrane protein</topology>
    </subcellularLocation>
</comment>
<evidence type="ECO:0000256" key="2">
    <source>
        <dbReference type="ARBA" id="ARBA00003690"/>
    </source>
</evidence>
<evidence type="ECO:0000313" key="17">
    <source>
        <dbReference type="Proteomes" id="UP001159042"/>
    </source>
</evidence>
<keyword evidence="12 15" id="KW-0503">Monooxygenase</keyword>
<dbReference type="GO" id="GO:0005506">
    <property type="term" value="F:iron ion binding"/>
    <property type="evidence" value="ECO:0007669"/>
    <property type="project" value="InterPro"/>
</dbReference>
<dbReference type="Pfam" id="PF00067">
    <property type="entry name" value="p450"/>
    <property type="match status" value="1"/>
</dbReference>
<organism evidence="16 17">
    <name type="scientific">Exocentrus adspersus</name>
    <dbReference type="NCBI Taxonomy" id="1586481"/>
    <lineage>
        <taxon>Eukaryota</taxon>
        <taxon>Metazoa</taxon>
        <taxon>Ecdysozoa</taxon>
        <taxon>Arthropoda</taxon>
        <taxon>Hexapoda</taxon>
        <taxon>Insecta</taxon>
        <taxon>Pterygota</taxon>
        <taxon>Neoptera</taxon>
        <taxon>Endopterygota</taxon>
        <taxon>Coleoptera</taxon>
        <taxon>Polyphaga</taxon>
        <taxon>Cucujiformia</taxon>
        <taxon>Chrysomeloidea</taxon>
        <taxon>Cerambycidae</taxon>
        <taxon>Lamiinae</taxon>
        <taxon>Acanthocinini</taxon>
        <taxon>Exocentrus</taxon>
    </lineage>
</organism>
<dbReference type="InterPro" id="IPR002403">
    <property type="entry name" value="Cyt_P450_E_grp-IV"/>
</dbReference>
<evidence type="ECO:0000256" key="8">
    <source>
        <dbReference type="ARBA" id="ARBA00022824"/>
    </source>
</evidence>
<dbReference type="PANTHER" id="PTHR24291:SF189">
    <property type="entry name" value="CYTOCHROME P450 4C3-RELATED"/>
    <property type="match status" value="1"/>
</dbReference>
<keyword evidence="13" id="KW-0472">Membrane</keyword>
<evidence type="ECO:0000313" key="16">
    <source>
        <dbReference type="EMBL" id="KAJ8915089.1"/>
    </source>
</evidence>
<evidence type="ECO:0000256" key="4">
    <source>
        <dbReference type="ARBA" id="ARBA00004406"/>
    </source>
</evidence>
<evidence type="ECO:0000256" key="13">
    <source>
        <dbReference type="ARBA" id="ARBA00023136"/>
    </source>
</evidence>
<evidence type="ECO:0000256" key="7">
    <source>
        <dbReference type="ARBA" id="ARBA00022723"/>
    </source>
</evidence>
<evidence type="ECO:0000256" key="3">
    <source>
        <dbReference type="ARBA" id="ARBA00004174"/>
    </source>
</evidence>
<dbReference type="InterPro" id="IPR001128">
    <property type="entry name" value="Cyt_P450"/>
</dbReference>
<keyword evidence="6 14" id="KW-0349">Heme</keyword>
<keyword evidence="17" id="KW-1185">Reference proteome</keyword>
<dbReference type="PROSITE" id="PS00086">
    <property type="entry name" value="CYTOCHROME_P450"/>
    <property type="match status" value="1"/>
</dbReference>
<dbReference type="GO" id="GO:0016705">
    <property type="term" value="F:oxidoreductase activity, acting on paired donors, with incorporation or reduction of molecular oxygen"/>
    <property type="evidence" value="ECO:0007669"/>
    <property type="project" value="InterPro"/>
</dbReference>
<keyword evidence="8" id="KW-0256">Endoplasmic reticulum</keyword>
<keyword evidence="11 14" id="KW-0408">Iron</keyword>
<dbReference type="PANTHER" id="PTHR24291">
    <property type="entry name" value="CYTOCHROME P450 FAMILY 4"/>
    <property type="match status" value="1"/>
</dbReference>
<keyword evidence="10 15" id="KW-0560">Oxidoreductase</keyword>
<keyword evidence="9" id="KW-0492">Microsome</keyword>
<evidence type="ECO:0000256" key="1">
    <source>
        <dbReference type="ARBA" id="ARBA00001971"/>
    </source>
</evidence>
<comment type="cofactor">
    <cofactor evidence="1 14">
        <name>heme</name>
        <dbReference type="ChEBI" id="CHEBI:30413"/>
    </cofactor>
</comment>
<dbReference type="InterPro" id="IPR017972">
    <property type="entry name" value="Cyt_P450_CS"/>
</dbReference>
<dbReference type="GO" id="GO:0020037">
    <property type="term" value="F:heme binding"/>
    <property type="evidence" value="ECO:0007669"/>
    <property type="project" value="InterPro"/>
</dbReference>
<reference evidence="16 17" key="1">
    <citation type="journal article" date="2023" name="Insect Mol. Biol.">
        <title>Genome sequencing provides insights into the evolution of gene families encoding plant cell wall-degrading enzymes in longhorned beetles.</title>
        <authorList>
            <person name="Shin N.R."/>
            <person name="Okamura Y."/>
            <person name="Kirsch R."/>
            <person name="Pauchet Y."/>
        </authorList>
    </citation>
    <scope>NUCLEOTIDE SEQUENCE [LARGE SCALE GENOMIC DNA]</scope>
    <source>
        <strain evidence="16">EAD_L_NR</strain>
    </source>
</reference>
<proteinExistence type="inferred from homology"/>
<accession>A0AAV8VLT6</accession>
<evidence type="ECO:0000256" key="9">
    <source>
        <dbReference type="ARBA" id="ARBA00022848"/>
    </source>
</evidence>
<name>A0AAV8VLT6_9CUCU</name>
<dbReference type="InterPro" id="IPR036396">
    <property type="entry name" value="Cyt_P450_sf"/>
</dbReference>
<protein>
    <recommendedName>
        <fullName evidence="18">Cytochrome P450</fullName>
    </recommendedName>
</protein>
<comment type="caution">
    <text evidence="16">The sequence shown here is derived from an EMBL/GenBank/DDBJ whole genome shotgun (WGS) entry which is preliminary data.</text>
</comment>